<dbReference type="EC" id="5.4.2.7" evidence="6 7"/>
<dbReference type="EMBL" id="CP059066">
    <property type="protein sequence ID" value="QSQ10080.1"/>
    <property type="molecule type" value="Genomic_DNA"/>
</dbReference>
<dbReference type="GO" id="GO:0006018">
    <property type="term" value="P:2-deoxyribose 1-phosphate catabolic process"/>
    <property type="evidence" value="ECO:0007669"/>
    <property type="project" value="UniProtKB-UniRule"/>
</dbReference>
<keyword evidence="3 6" id="KW-0479">Metal-binding</keyword>
<dbReference type="InterPro" id="IPR017850">
    <property type="entry name" value="Alkaline_phosphatase_core_sf"/>
</dbReference>
<dbReference type="PANTHER" id="PTHR21110">
    <property type="entry name" value="PHOSPHOPENTOMUTASE"/>
    <property type="match status" value="1"/>
</dbReference>
<dbReference type="CDD" id="cd16009">
    <property type="entry name" value="PPM"/>
    <property type="match status" value="1"/>
</dbReference>
<dbReference type="AlphaFoldDB" id="A0A8A0RRA4"/>
<dbReference type="HAMAP" id="MF_00740">
    <property type="entry name" value="Phosphopentomut"/>
    <property type="match status" value="1"/>
</dbReference>
<evidence type="ECO:0000256" key="6">
    <source>
        <dbReference type="HAMAP-Rule" id="MF_00740"/>
    </source>
</evidence>
<dbReference type="Gene3D" id="3.30.70.1250">
    <property type="entry name" value="Phosphopentomutase"/>
    <property type="match status" value="1"/>
</dbReference>
<dbReference type="Proteomes" id="UP000662904">
    <property type="component" value="Chromosome"/>
</dbReference>
<feature type="binding site" evidence="6">
    <location>
        <position position="283"/>
    </location>
    <ligand>
        <name>Mn(2+)</name>
        <dbReference type="ChEBI" id="CHEBI:29035"/>
        <label>2</label>
    </ligand>
</feature>
<comment type="cofactor">
    <cofactor evidence="6">
        <name>Mn(2+)</name>
        <dbReference type="ChEBI" id="CHEBI:29035"/>
    </cofactor>
    <text evidence="6">Binds 2 manganese ions.</text>
</comment>
<comment type="subcellular location">
    <subcellularLocation>
        <location evidence="6">Cytoplasm</location>
    </subcellularLocation>
</comment>
<dbReference type="InterPro" id="IPR006124">
    <property type="entry name" value="Metalloenzyme"/>
</dbReference>
<sequence length="394" mass="43396">MITRIILLVLDSVGIGELPDAEKYGDKGSNTLKNIAEAVGGIDLPNLGRLGLGKIEKIKGITPEKKPLACFGKMMERSAGKDTTTGHWEIAGIISEKPFPTYPKGFPDDLIAEFENQIGMRVLGNKAASGTEIIEELGPLHIETGFPIVYTSADSVFQIAAHEDVIPVAKLYEICEIARKLLKGPHAVGRVIARPFIGKPGAFKRTDRRRDFSLSPPEPTVLDMAFKKNLEVVGIGKIQDIFNGQGISKTIHTHNNMDGVDKTISEIERDFKGIIFTNLVDFDMLYGHRNDPVGYAKALEEFDKRLPETLKKLKPYDLFIITADHGCDPTTSSTDHSREYTPLLVYNLNMEAGINLGTRESFADVAATIADFLHLGTVPTGKSFKKEVLKSFRK</sequence>
<dbReference type="GO" id="GO:0000287">
    <property type="term" value="F:magnesium ion binding"/>
    <property type="evidence" value="ECO:0007669"/>
    <property type="project" value="UniProtKB-UniRule"/>
</dbReference>
<evidence type="ECO:0000259" key="8">
    <source>
        <dbReference type="Pfam" id="PF01676"/>
    </source>
</evidence>
<evidence type="ECO:0000256" key="1">
    <source>
        <dbReference type="ARBA" id="ARBA00010373"/>
    </source>
</evidence>
<dbReference type="InterPro" id="IPR010045">
    <property type="entry name" value="DeoB"/>
</dbReference>
<keyword evidence="10" id="KW-1185">Reference proteome</keyword>
<keyword evidence="4 6" id="KW-0464">Manganese</keyword>
<evidence type="ECO:0000256" key="2">
    <source>
        <dbReference type="ARBA" id="ARBA00022490"/>
    </source>
</evidence>
<dbReference type="Gene3D" id="3.40.720.10">
    <property type="entry name" value="Alkaline Phosphatase, subunit A"/>
    <property type="match status" value="1"/>
</dbReference>
<evidence type="ECO:0000256" key="4">
    <source>
        <dbReference type="ARBA" id="ARBA00023211"/>
    </source>
</evidence>
<dbReference type="GO" id="GO:0008973">
    <property type="term" value="F:phosphopentomutase activity"/>
    <property type="evidence" value="ECO:0007669"/>
    <property type="project" value="UniProtKB-UniRule"/>
</dbReference>
<feature type="binding site" evidence="6">
    <location>
        <position position="288"/>
    </location>
    <ligand>
        <name>Mn(2+)</name>
        <dbReference type="ChEBI" id="CHEBI:29035"/>
        <label>2</label>
    </ligand>
</feature>
<dbReference type="PANTHER" id="PTHR21110:SF0">
    <property type="entry name" value="PHOSPHOPENTOMUTASE"/>
    <property type="match status" value="1"/>
</dbReference>
<protein>
    <recommendedName>
        <fullName evidence="6 7">Phosphopentomutase</fullName>
        <ecNumber evidence="6 7">5.4.2.7</ecNumber>
    </recommendedName>
    <alternativeName>
        <fullName evidence="6">Phosphodeoxyribomutase</fullName>
    </alternativeName>
</protein>
<feature type="domain" description="Metalloenzyme" evidence="8">
    <location>
        <begin position="4"/>
        <end position="375"/>
    </location>
</feature>
<dbReference type="SUPFAM" id="SSF143856">
    <property type="entry name" value="DeoB insert domain-like"/>
    <property type="match status" value="1"/>
</dbReference>
<evidence type="ECO:0000313" key="10">
    <source>
        <dbReference type="Proteomes" id="UP000662904"/>
    </source>
</evidence>
<dbReference type="GO" id="GO:0005829">
    <property type="term" value="C:cytosol"/>
    <property type="evidence" value="ECO:0007669"/>
    <property type="project" value="TreeGrafter"/>
</dbReference>
<dbReference type="SUPFAM" id="SSF53649">
    <property type="entry name" value="Alkaline phosphatase-like"/>
    <property type="match status" value="1"/>
</dbReference>
<reference evidence="9" key="1">
    <citation type="submission" date="2020-07" db="EMBL/GenBank/DDBJ databases">
        <title>Koleobacter methoxysyntrophicus gen. nov., sp. nov., a novel anaerobic bacterium isolated from deep subsurface oil field and proposal of Koleobacterales ord. nov. in the phylum Firmicutes.</title>
        <authorList>
            <person name="Sakamoto S."/>
            <person name="Tamaki H."/>
        </authorList>
    </citation>
    <scope>NUCLEOTIDE SEQUENCE</scope>
    <source>
        <strain evidence="9">NRmbB1</strain>
    </source>
</reference>
<dbReference type="InterPro" id="IPR024052">
    <property type="entry name" value="Phosphopentomutase_DeoB_cap_sf"/>
</dbReference>
<organism evidence="9 10">
    <name type="scientific">Koleobacter methoxysyntrophicus</name>
    <dbReference type="NCBI Taxonomy" id="2751313"/>
    <lineage>
        <taxon>Bacteria</taxon>
        <taxon>Bacillati</taxon>
        <taxon>Bacillota</taxon>
        <taxon>Clostridia</taxon>
        <taxon>Koleobacterales</taxon>
        <taxon>Koleobacteraceae</taxon>
        <taxon>Koleobacter</taxon>
    </lineage>
</organism>
<feature type="binding site" evidence="6">
    <location>
        <position position="11"/>
    </location>
    <ligand>
        <name>Mn(2+)</name>
        <dbReference type="ChEBI" id="CHEBI:29035"/>
        <label>1</label>
    </ligand>
</feature>
<comment type="catalytic activity">
    <reaction evidence="6">
        <text>alpha-D-ribose 1-phosphate = D-ribose 5-phosphate</text>
        <dbReference type="Rhea" id="RHEA:18793"/>
        <dbReference type="ChEBI" id="CHEBI:57720"/>
        <dbReference type="ChEBI" id="CHEBI:78346"/>
        <dbReference type="EC" id="5.4.2.7"/>
    </reaction>
</comment>
<name>A0A8A0RRA4_9FIRM</name>
<comment type="catalytic activity">
    <reaction evidence="6">
        <text>2-deoxy-alpha-D-ribose 1-phosphate = 2-deoxy-D-ribose 5-phosphate</text>
        <dbReference type="Rhea" id="RHEA:27658"/>
        <dbReference type="ChEBI" id="CHEBI:57259"/>
        <dbReference type="ChEBI" id="CHEBI:62877"/>
        <dbReference type="EC" id="5.4.2.7"/>
    </reaction>
</comment>
<dbReference type="Pfam" id="PF01676">
    <property type="entry name" value="Metalloenzyme"/>
    <property type="match status" value="1"/>
</dbReference>
<dbReference type="UniPathway" id="UPA00087">
    <property type="reaction ID" value="UER00173"/>
</dbReference>
<dbReference type="NCBIfam" id="NF003766">
    <property type="entry name" value="PRK05362.1"/>
    <property type="match status" value="1"/>
</dbReference>
<dbReference type="NCBIfam" id="TIGR01696">
    <property type="entry name" value="deoB"/>
    <property type="match status" value="1"/>
</dbReference>
<dbReference type="GO" id="GO:0030145">
    <property type="term" value="F:manganese ion binding"/>
    <property type="evidence" value="ECO:0007669"/>
    <property type="project" value="UniProtKB-UniRule"/>
</dbReference>
<dbReference type="RefSeq" id="WP_206707402.1">
    <property type="nucleotide sequence ID" value="NZ_CP059066.1"/>
</dbReference>
<accession>A0A8A0RRA4</accession>
<evidence type="ECO:0000256" key="7">
    <source>
        <dbReference type="NCBIfam" id="TIGR01696"/>
    </source>
</evidence>
<proteinExistence type="inferred from homology"/>
<keyword evidence="5 6" id="KW-0413">Isomerase</keyword>
<evidence type="ECO:0000256" key="3">
    <source>
        <dbReference type="ARBA" id="ARBA00022723"/>
    </source>
</evidence>
<dbReference type="GO" id="GO:0043094">
    <property type="term" value="P:metabolic compound salvage"/>
    <property type="evidence" value="ECO:0007669"/>
    <property type="project" value="UniProtKB-UniRule"/>
</dbReference>
<feature type="binding site" evidence="6">
    <location>
        <position position="336"/>
    </location>
    <ligand>
        <name>Mn(2+)</name>
        <dbReference type="ChEBI" id="CHEBI:29035"/>
        <label>2</label>
    </ligand>
</feature>
<feature type="binding site" evidence="6">
    <location>
        <position position="324"/>
    </location>
    <ligand>
        <name>Mn(2+)</name>
        <dbReference type="ChEBI" id="CHEBI:29035"/>
        <label>1</label>
    </ligand>
</feature>
<dbReference type="PIRSF" id="PIRSF001491">
    <property type="entry name" value="Ppentomutase"/>
    <property type="match status" value="1"/>
</dbReference>
<feature type="binding site" evidence="6">
    <location>
        <position position="325"/>
    </location>
    <ligand>
        <name>Mn(2+)</name>
        <dbReference type="ChEBI" id="CHEBI:29035"/>
        <label>1</label>
    </ligand>
</feature>
<gene>
    <name evidence="6 9" type="primary">deoB</name>
    <name evidence="9" type="ORF">H0A61_02472</name>
</gene>
<comment type="function">
    <text evidence="6">Isomerase that catalyzes the conversion of deoxy-ribose 1-phosphate (dRib-1-P) and ribose 1-phosphate (Rib-1-P) to deoxy-ribose 5-phosphate (dRib-5-P) and ribose 5-phosphate (Rib-5-P), respectively.</text>
</comment>
<comment type="pathway">
    <text evidence="6">Carbohydrate degradation; 2-deoxy-D-ribose 1-phosphate degradation; D-glyceraldehyde 3-phosphate and acetaldehyde from 2-deoxy-alpha-D-ribose 1-phosphate: step 1/2.</text>
</comment>
<comment type="similarity">
    <text evidence="1 6">Belongs to the phosphopentomutase family.</text>
</comment>
<evidence type="ECO:0000313" key="9">
    <source>
        <dbReference type="EMBL" id="QSQ10080.1"/>
    </source>
</evidence>
<dbReference type="FunFam" id="3.30.70.1250:FF:000001">
    <property type="entry name" value="Phosphopentomutase"/>
    <property type="match status" value="1"/>
</dbReference>
<dbReference type="GO" id="GO:0006015">
    <property type="term" value="P:5-phosphoribose 1-diphosphate biosynthetic process"/>
    <property type="evidence" value="ECO:0007669"/>
    <property type="project" value="UniProtKB-UniPathway"/>
</dbReference>
<keyword evidence="2 6" id="KW-0963">Cytoplasm</keyword>
<evidence type="ECO:0000256" key="5">
    <source>
        <dbReference type="ARBA" id="ARBA00023235"/>
    </source>
</evidence>
<dbReference type="KEGG" id="kme:H0A61_02472"/>
<dbReference type="GO" id="GO:0009117">
    <property type="term" value="P:nucleotide metabolic process"/>
    <property type="evidence" value="ECO:0007669"/>
    <property type="project" value="UniProtKB-UniRule"/>
</dbReference>